<evidence type="ECO:0000259" key="2">
    <source>
        <dbReference type="Pfam" id="PF23245"/>
    </source>
</evidence>
<dbReference type="InterPro" id="IPR012677">
    <property type="entry name" value="Nucleotide-bd_a/b_plait_sf"/>
</dbReference>
<evidence type="ECO:0000259" key="1">
    <source>
        <dbReference type="Pfam" id="PF23222"/>
    </source>
</evidence>
<dbReference type="AlphaFoldDB" id="A0A8C2BYM9"/>
<feature type="domain" description="PAR14-like first RRM" evidence="1">
    <location>
        <begin position="8"/>
        <end position="61"/>
    </location>
</feature>
<feature type="domain" description="PARP14 second RRM" evidence="2">
    <location>
        <begin position="80"/>
        <end position="155"/>
    </location>
</feature>
<dbReference type="Pfam" id="PF23245">
    <property type="entry name" value="RRM_PARP14_2"/>
    <property type="match status" value="1"/>
</dbReference>
<dbReference type="Ensembl" id="ENSCCRT00020002890.1">
    <property type="protein sequence ID" value="ENSCCRP00020002469.1"/>
    <property type="gene ID" value="ENSCCRG00020001492.1"/>
</dbReference>
<reference evidence="3" key="1">
    <citation type="submission" date="2025-08" db="UniProtKB">
        <authorList>
            <consortium name="Ensembl"/>
        </authorList>
    </citation>
    <scope>IDENTIFICATION</scope>
</reference>
<proteinExistence type="predicted"/>
<organism evidence="3 4">
    <name type="scientific">Cyprinus carpio</name>
    <name type="common">Common carp</name>
    <dbReference type="NCBI Taxonomy" id="7962"/>
    <lineage>
        <taxon>Eukaryota</taxon>
        <taxon>Metazoa</taxon>
        <taxon>Chordata</taxon>
        <taxon>Craniata</taxon>
        <taxon>Vertebrata</taxon>
        <taxon>Euteleostomi</taxon>
        <taxon>Actinopterygii</taxon>
        <taxon>Neopterygii</taxon>
        <taxon>Teleostei</taxon>
        <taxon>Ostariophysi</taxon>
        <taxon>Cypriniformes</taxon>
        <taxon>Cyprinidae</taxon>
        <taxon>Cyprininae</taxon>
        <taxon>Cyprinus</taxon>
    </lineage>
</organism>
<accession>A0A8C2BYM9</accession>
<dbReference type="InterPro" id="IPR057050">
    <property type="entry name" value="RRM_PARP14_2"/>
</dbReference>
<dbReference type="Pfam" id="PF23222">
    <property type="entry name" value="RRM_PARP14_1"/>
    <property type="match status" value="1"/>
</dbReference>
<evidence type="ECO:0000313" key="4">
    <source>
        <dbReference type="Proteomes" id="UP000694701"/>
    </source>
</evidence>
<dbReference type="Proteomes" id="UP000694701">
    <property type="component" value="Unplaced"/>
</dbReference>
<dbReference type="Pfam" id="PF23085">
    <property type="entry name" value="RRM_PARP14_3"/>
    <property type="match status" value="1"/>
</dbReference>
<evidence type="ECO:0000313" key="3">
    <source>
        <dbReference type="Ensembl" id="ENSCCRP00020002469.1"/>
    </source>
</evidence>
<dbReference type="Gene3D" id="3.30.70.330">
    <property type="match status" value="2"/>
</dbReference>
<name>A0A8C2BYM9_CYPCA</name>
<protein>
    <submittedName>
        <fullName evidence="3">Uncharacterized protein</fullName>
    </submittedName>
</protein>
<sequence>MDEYHYPIIVEGNWESEHVKSVKNKLQIHFQSKKKSQGGDCVVKYNDKSNSATVLFKSSHSKFAFTTDPEEKMNGGLTETNAVVLENLPEDVKQDVLTLLVENISRLPENDFSMELIPELRKAVVTFKNTNEKFLQDSRTHEKFKQYNLRACGLERSTCVRVENLPAEANNNKMLLELYFEKWGGPVEEVITIPSEQAAILIFKEEEEFLRSVDCDE</sequence>
<dbReference type="InterPro" id="IPR057051">
    <property type="entry name" value="PARP14_RPM_1"/>
</dbReference>